<feature type="domain" description="PhnB-like" evidence="1">
    <location>
        <begin position="123"/>
        <end position="244"/>
    </location>
</feature>
<keyword evidence="2" id="KW-0489">Methyltransferase</keyword>
<dbReference type="InterPro" id="IPR028973">
    <property type="entry name" value="PhnB-like"/>
</dbReference>
<keyword evidence="2" id="KW-0830">Ubiquinone</keyword>
<name>A0A1T5CKE7_9FLAO</name>
<dbReference type="RefSeq" id="WP_079665461.1">
    <property type="nucleotide sequence ID" value="NZ_FUYZ01000001.1"/>
</dbReference>
<evidence type="ECO:0000259" key="1">
    <source>
        <dbReference type="Pfam" id="PF06983"/>
    </source>
</evidence>
<dbReference type="Gene3D" id="3.30.720.100">
    <property type="match status" value="1"/>
</dbReference>
<keyword evidence="3" id="KW-1185">Reference proteome</keyword>
<dbReference type="AlphaFoldDB" id="A0A1T5CKE7"/>
<evidence type="ECO:0000313" key="2">
    <source>
        <dbReference type="EMBL" id="SKB59958.1"/>
    </source>
</evidence>
<protein>
    <submittedName>
        <fullName evidence="2">Glyoxalase superfamily enzyme, possibly 3-demethylubiquinone-9 3-methyltransferase</fullName>
    </submittedName>
</protein>
<dbReference type="CDD" id="cd06588">
    <property type="entry name" value="PhnB_like"/>
    <property type="match status" value="2"/>
</dbReference>
<dbReference type="STRING" id="619805.SAMN05660477_00134"/>
<dbReference type="Gene3D" id="3.10.180.10">
    <property type="entry name" value="2,3-Dihydroxybiphenyl 1,2-Dioxygenase, domain 1"/>
    <property type="match status" value="1"/>
</dbReference>
<accession>A0A1T5CKE7</accession>
<dbReference type="Pfam" id="PF06983">
    <property type="entry name" value="3-dmu-9_3-mt"/>
    <property type="match status" value="2"/>
</dbReference>
<dbReference type="OrthoDB" id="9806473at2"/>
<dbReference type="Gene3D" id="3.30.720.110">
    <property type="match status" value="1"/>
</dbReference>
<dbReference type="EMBL" id="FUYZ01000001">
    <property type="protein sequence ID" value="SKB59958.1"/>
    <property type="molecule type" value="Genomic_DNA"/>
</dbReference>
<dbReference type="GO" id="GO:0008168">
    <property type="term" value="F:methyltransferase activity"/>
    <property type="evidence" value="ECO:0007669"/>
    <property type="project" value="UniProtKB-KW"/>
</dbReference>
<reference evidence="2 3" key="1">
    <citation type="submission" date="2017-02" db="EMBL/GenBank/DDBJ databases">
        <authorList>
            <person name="Peterson S.W."/>
        </authorList>
    </citation>
    <scope>NUCLEOTIDE SEQUENCE [LARGE SCALE GENOMIC DNA]</scope>
    <source>
        <strain evidence="2 3">DSM 22323</strain>
    </source>
</reference>
<gene>
    <name evidence="2" type="ORF">SAMN05660477_00134</name>
</gene>
<dbReference type="Proteomes" id="UP000191112">
    <property type="component" value="Unassembled WGS sequence"/>
</dbReference>
<proteinExistence type="predicted"/>
<sequence length="284" mass="32368">MTNPNIFPCFWFNGNASEAAKIYAEVFPNSHVSVDSPMVVNVDLNGQKLMLLNGGPMFQPNPSISIMVMCETDEEVENYYNKLSSDGKVLMELNSYPWSEKYAWINDKFGVSWQFYKGDKMEQKYIPTFMFIQQNNGKCREAMNFYVSNFPNSEINGIMEHPQNSGDLAGMVAHAQFTIDNYALYAMDGGTTHDFNFTEGVSMVVMTNDQTETDKYWNAFTENGGQESQCGWLKDKYGVSWQIVPHRLIELMSDPNHEKAQKVVEAMLKMKKIIVADLETAYNS</sequence>
<feature type="domain" description="PhnB-like" evidence="1">
    <location>
        <begin position="5"/>
        <end position="115"/>
    </location>
</feature>
<evidence type="ECO:0000313" key="3">
    <source>
        <dbReference type="Proteomes" id="UP000191112"/>
    </source>
</evidence>
<organism evidence="2 3">
    <name type="scientific">Soonwooa buanensis</name>
    <dbReference type="NCBI Taxonomy" id="619805"/>
    <lineage>
        <taxon>Bacteria</taxon>
        <taxon>Pseudomonadati</taxon>
        <taxon>Bacteroidota</taxon>
        <taxon>Flavobacteriia</taxon>
        <taxon>Flavobacteriales</taxon>
        <taxon>Weeksellaceae</taxon>
        <taxon>Chryseobacterium group</taxon>
        <taxon>Soonwooa</taxon>
    </lineage>
</organism>
<dbReference type="GO" id="GO:0032259">
    <property type="term" value="P:methylation"/>
    <property type="evidence" value="ECO:0007669"/>
    <property type="project" value="UniProtKB-KW"/>
</dbReference>
<dbReference type="PANTHER" id="PTHR33990">
    <property type="entry name" value="PROTEIN YJDN-RELATED"/>
    <property type="match status" value="1"/>
</dbReference>
<dbReference type="SUPFAM" id="SSF54593">
    <property type="entry name" value="Glyoxalase/Bleomycin resistance protein/Dihydroxybiphenyl dioxygenase"/>
    <property type="match status" value="2"/>
</dbReference>
<dbReference type="InterPro" id="IPR029068">
    <property type="entry name" value="Glyas_Bleomycin-R_OHBP_Dase"/>
</dbReference>
<keyword evidence="2" id="KW-0808">Transferase</keyword>